<dbReference type="Gene3D" id="6.10.140.2220">
    <property type="match status" value="1"/>
</dbReference>
<proteinExistence type="predicted"/>
<keyword evidence="3" id="KW-0862">Zinc</keyword>
<keyword evidence="1" id="KW-0479">Metal-binding</keyword>
<dbReference type="Proteomes" id="UP001224775">
    <property type="component" value="Unassembled WGS sequence"/>
</dbReference>
<dbReference type="EMBL" id="JATAAI010000036">
    <property type="protein sequence ID" value="KAK1734990.1"/>
    <property type="molecule type" value="Genomic_DNA"/>
</dbReference>
<reference evidence="6" key="1">
    <citation type="submission" date="2023-06" db="EMBL/GenBank/DDBJ databases">
        <title>Survivors Of The Sea: Transcriptome response of Skeletonema marinoi to long-term dormancy.</title>
        <authorList>
            <person name="Pinder M.I.M."/>
            <person name="Kourtchenko O."/>
            <person name="Robertson E.K."/>
            <person name="Larsson T."/>
            <person name="Maumus F."/>
            <person name="Osuna-Cruz C.M."/>
            <person name="Vancaester E."/>
            <person name="Stenow R."/>
            <person name="Vandepoele K."/>
            <person name="Ploug H."/>
            <person name="Bruchert V."/>
            <person name="Godhe A."/>
            <person name="Topel M."/>
        </authorList>
    </citation>
    <scope>NUCLEOTIDE SEQUENCE</scope>
    <source>
        <strain evidence="6">R05AC</strain>
    </source>
</reference>
<dbReference type="Pfam" id="PF08238">
    <property type="entry name" value="Sel1"/>
    <property type="match status" value="4"/>
</dbReference>
<evidence type="ECO:0000313" key="6">
    <source>
        <dbReference type="EMBL" id="KAK1734990.1"/>
    </source>
</evidence>
<keyword evidence="2 4" id="KW-0863">Zinc-finger</keyword>
<dbReference type="InterPro" id="IPR011990">
    <property type="entry name" value="TPR-like_helical_dom_sf"/>
</dbReference>
<dbReference type="AlphaFoldDB" id="A0AAD8XWV8"/>
<dbReference type="InterPro" id="IPR002893">
    <property type="entry name" value="Znf_MYND"/>
</dbReference>
<dbReference type="SUPFAM" id="SSF144232">
    <property type="entry name" value="HIT/MYND zinc finger-like"/>
    <property type="match status" value="1"/>
</dbReference>
<evidence type="ECO:0000256" key="4">
    <source>
        <dbReference type="PROSITE-ProRule" id="PRU00134"/>
    </source>
</evidence>
<dbReference type="Gene3D" id="1.25.40.10">
    <property type="entry name" value="Tetratricopeptide repeat domain"/>
    <property type="match status" value="2"/>
</dbReference>
<accession>A0AAD8XWV8</accession>
<dbReference type="PROSITE" id="PS50865">
    <property type="entry name" value="ZF_MYND_2"/>
    <property type="match status" value="1"/>
</dbReference>
<gene>
    <name evidence="6" type="ORF">QTG54_014450</name>
</gene>
<dbReference type="SUPFAM" id="SSF81901">
    <property type="entry name" value="HCP-like"/>
    <property type="match status" value="2"/>
</dbReference>
<evidence type="ECO:0000256" key="2">
    <source>
        <dbReference type="ARBA" id="ARBA00022771"/>
    </source>
</evidence>
<name>A0AAD8XWV8_9STRA</name>
<keyword evidence="7" id="KW-1185">Reference proteome</keyword>
<dbReference type="SMART" id="SM00671">
    <property type="entry name" value="SEL1"/>
    <property type="match status" value="4"/>
</dbReference>
<evidence type="ECO:0000313" key="7">
    <source>
        <dbReference type="Proteomes" id="UP001224775"/>
    </source>
</evidence>
<evidence type="ECO:0000256" key="3">
    <source>
        <dbReference type="ARBA" id="ARBA00022833"/>
    </source>
</evidence>
<sequence>MLAISSDTAAMSAKKIIGGSMSMHARRSSAELRDKILFTQPESCHLGDCPICCLPLPLNHQNSVPYFCCGKIICIGCDYANTLVREREARLQQTCPFCRHPSPKTKEENNKKKMRRVAANDPVAIREIGVKHYSNGDRERAFECFTKAAELGDASAHYFLSLFYRDGQGVEKDEKKGLYYLEEAAIAGLPEARYDLAMLEGKNERYDRSAKHFIIAANLDMTTLKECYKRGGLVSKEDFAAALRAHQAAVDATKSPQRDAAEAFKKFPELGDVEAHFDLSFCIMMGLALRRTKQRKHSIWRRRPLPVILQQGTILDAMRRETVGGKRMASTYETEEADINCASCGIAEVDEIKLKDCDACDLVRYCSEKCQEEHRPKHGEMCKERAAELRDKILFKQPESSYLGDCPICFLPLQIDIQRAVLQSCCSKWICDGCACVNKLLREREVGEKRQLTCPFCRHPSPTSQEEAEIKYMKRVEKNDPVAMTHFGKKRCREGNYVGAFEYFAKAAELGDVEAYYNLSFIYQEGQGVEKDEKKRLYHLEQAAIGGHPDARYNLAVDEWENERYDRTVKHWIIAANLGCDNSIQQLKECYKRGLVSKEDFAAALRAHHAAVDATKSPQRDAASKVFADIQRKAAKDNNA</sequence>
<feature type="domain" description="MYND-type" evidence="5">
    <location>
        <begin position="341"/>
        <end position="382"/>
    </location>
</feature>
<organism evidence="6 7">
    <name type="scientific">Skeletonema marinoi</name>
    <dbReference type="NCBI Taxonomy" id="267567"/>
    <lineage>
        <taxon>Eukaryota</taxon>
        <taxon>Sar</taxon>
        <taxon>Stramenopiles</taxon>
        <taxon>Ochrophyta</taxon>
        <taxon>Bacillariophyta</taxon>
        <taxon>Coscinodiscophyceae</taxon>
        <taxon>Thalassiosirophycidae</taxon>
        <taxon>Thalassiosirales</taxon>
        <taxon>Skeletonemataceae</taxon>
        <taxon>Skeletonema</taxon>
        <taxon>Skeletonema marinoi-dohrnii complex</taxon>
    </lineage>
</organism>
<evidence type="ECO:0000256" key="1">
    <source>
        <dbReference type="ARBA" id="ARBA00022723"/>
    </source>
</evidence>
<evidence type="ECO:0000259" key="5">
    <source>
        <dbReference type="PROSITE" id="PS50865"/>
    </source>
</evidence>
<dbReference type="InterPro" id="IPR006597">
    <property type="entry name" value="Sel1-like"/>
</dbReference>
<dbReference type="PROSITE" id="PS01360">
    <property type="entry name" value="ZF_MYND_1"/>
    <property type="match status" value="1"/>
</dbReference>
<comment type="caution">
    <text evidence="6">The sequence shown here is derived from an EMBL/GenBank/DDBJ whole genome shotgun (WGS) entry which is preliminary data.</text>
</comment>
<dbReference type="Pfam" id="PF01753">
    <property type="entry name" value="zf-MYND"/>
    <property type="match status" value="1"/>
</dbReference>
<dbReference type="InterPro" id="IPR052748">
    <property type="entry name" value="ISR_Activator"/>
</dbReference>
<dbReference type="GO" id="GO:0008270">
    <property type="term" value="F:zinc ion binding"/>
    <property type="evidence" value="ECO:0007669"/>
    <property type="project" value="UniProtKB-KW"/>
</dbReference>
<dbReference type="PANTHER" id="PTHR45011:SF1">
    <property type="entry name" value="DAP3-BINDING CELL DEATH ENHANCER 1"/>
    <property type="match status" value="1"/>
</dbReference>
<protein>
    <submittedName>
        <fullName evidence="6">Sel1-like repeat family protein</fullName>
    </submittedName>
</protein>
<dbReference type="PANTHER" id="PTHR45011">
    <property type="entry name" value="DAP3-BINDING CELL DEATH ENHANCER 1"/>
    <property type="match status" value="1"/>
</dbReference>